<keyword evidence="2 7" id="KW-0812">Transmembrane</keyword>
<organism evidence="9 10">
    <name type="scientific">Cercospora zeae-maydis SCOH1-5</name>
    <dbReference type="NCBI Taxonomy" id="717836"/>
    <lineage>
        <taxon>Eukaryota</taxon>
        <taxon>Fungi</taxon>
        <taxon>Dikarya</taxon>
        <taxon>Ascomycota</taxon>
        <taxon>Pezizomycotina</taxon>
        <taxon>Dothideomycetes</taxon>
        <taxon>Dothideomycetidae</taxon>
        <taxon>Mycosphaerellales</taxon>
        <taxon>Mycosphaerellaceae</taxon>
        <taxon>Cercospora</taxon>
    </lineage>
</organism>
<dbReference type="GO" id="GO:0016020">
    <property type="term" value="C:membrane"/>
    <property type="evidence" value="ECO:0007669"/>
    <property type="project" value="UniProtKB-SubCell"/>
</dbReference>
<evidence type="ECO:0000256" key="5">
    <source>
        <dbReference type="ARBA" id="ARBA00038359"/>
    </source>
</evidence>
<feature type="region of interest" description="Disordered" evidence="6">
    <location>
        <begin position="500"/>
        <end position="519"/>
    </location>
</feature>
<sequence length="519" mass="57732">MASAVSSMLKREHLANLSVPLPENIDDLTLVIDLLVDLQIIELGGRRKWVDGLRYHNHNLAPPLGSCGSDPSFPTHAGMKAFLWICVFFGGSSIAQRLSRRSDQLGNRLRSDHDHKRSSPAKAASCTESCQLRYPLNVSDHCTIDQVFRSDLTRCVQKDCGTLQEVFDWQTYYASVCRLHARDTGRVQVIISWTLFGIATLAAIGRLLARSRLLKGPGHFWWDDWAVLFLAVISVELAACLVYTRGGWAGRDAIGIVDPENIKELLLWMYVSVPFYIIGTYGVKIVWVLLYMRVWDFNTTFRKLCWATMVILSGCSISFTIGAIVVYWPYHYYVGDSPTVREYHLGIHLIPVVYSVAAINIVSDFWVLLLPIPKLMSLTGVSVQRKAGICAVFCLGFVVTACSIVRLKYIVPLHNTTNPTWDFGLFGTWSVVEVHLGMVSCNLPALAGLIKRIRTHRRGIQAIHPRVPSGNTDSCGSAPSKTPKLNTLVAANTSVSTATRSDDEYELAASRSTDLRSPD</sequence>
<name>A0A6A6FMX6_9PEZI</name>
<dbReference type="InterPro" id="IPR049326">
    <property type="entry name" value="Rhodopsin_dom_fungi"/>
</dbReference>
<gene>
    <name evidence="9" type="ORF">CERZMDRAFT_95151</name>
</gene>
<feature type="transmembrane region" description="Helical" evidence="7">
    <location>
        <begin position="389"/>
        <end position="409"/>
    </location>
</feature>
<evidence type="ECO:0000259" key="8">
    <source>
        <dbReference type="Pfam" id="PF20684"/>
    </source>
</evidence>
<evidence type="ECO:0000256" key="2">
    <source>
        <dbReference type="ARBA" id="ARBA00022692"/>
    </source>
</evidence>
<evidence type="ECO:0000256" key="4">
    <source>
        <dbReference type="ARBA" id="ARBA00023136"/>
    </source>
</evidence>
<feature type="transmembrane region" description="Helical" evidence="7">
    <location>
        <begin position="190"/>
        <end position="209"/>
    </location>
</feature>
<evidence type="ECO:0000313" key="10">
    <source>
        <dbReference type="Proteomes" id="UP000799539"/>
    </source>
</evidence>
<feature type="transmembrane region" description="Helical" evidence="7">
    <location>
        <begin position="221"/>
        <end position="245"/>
    </location>
</feature>
<proteinExistence type="inferred from homology"/>
<dbReference type="InterPro" id="IPR052337">
    <property type="entry name" value="SAT4-like"/>
</dbReference>
<reference evidence="9" key="1">
    <citation type="journal article" date="2020" name="Stud. Mycol.">
        <title>101 Dothideomycetes genomes: a test case for predicting lifestyles and emergence of pathogens.</title>
        <authorList>
            <person name="Haridas S."/>
            <person name="Albert R."/>
            <person name="Binder M."/>
            <person name="Bloem J."/>
            <person name="Labutti K."/>
            <person name="Salamov A."/>
            <person name="Andreopoulos B."/>
            <person name="Baker S."/>
            <person name="Barry K."/>
            <person name="Bills G."/>
            <person name="Bluhm B."/>
            <person name="Cannon C."/>
            <person name="Castanera R."/>
            <person name="Culley D."/>
            <person name="Daum C."/>
            <person name="Ezra D."/>
            <person name="Gonzalez J."/>
            <person name="Henrissat B."/>
            <person name="Kuo A."/>
            <person name="Liang C."/>
            <person name="Lipzen A."/>
            <person name="Lutzoni F."/>
            <person name="Magnuson J."/>
            <person name="Mondo S."/>
            <person name="Nolan M."/>
            <person name="Ohm R."/>
            <person name="Pangilinan J."/>
            <person name="Park H.-J."/>
            <person name="Ramirez L."/>
            <person name="Alfaro M."/>
            <person name="Sun H."/>
            <person name="Tritt A."/>
            <person name="Yoshinaga Y."/>
            <person name="Zwiers L.-H."/>
            <person name="Turgeon B."/>
            <person name="Goodwin S."/>
            <person name="Spatafora J."/>
            <person name="Crous P."/>
            <person name="Grigoriev I."/>
        </authorList>
    </citation>
    <scope>NUCLEOTIDE SEQUENCE</scope>
    <source>
        <strain evidence="9">SCOH1-5</strain>
    </source>
</reference>
<feature type="transmembrane region" description="Helical" evidence="7">
    <location>
        <begin position="265"/>
        <end position="292"/>
    </location>
</feature>
<evidence type="ECO:0000256" key="6">
    <source>
        <dbReference type="SAM" id="MobiDB-lite"/>
    </source>
</evidence>
<keyword evidence="3 7" id="KW-1133">Transmembrane helix</keyword>
<accession>A0A6A6FMX6</accession>
<dbReference type="OrthoDB" id="5342292at2759"/>
<dbReference type="Pfam" id="PF20684">
    <property type="entry name" value="Fung_rhodopsin"/>
    <property type="match status" value="1"/>
</dbReference>
<feature type="region of interest" description="Disordered" evidence="6">
    <location>
        <begin position="464"/>
        <end position="485"/>
    </location>
</feature>
<dbReference type="Proteomes" id="UP000799539">
    <property type="component" value="Unassembled WGS sequence"/>
</dbReference>
<feature type="transmembrane region" description="Helical" evidence="7">
    <location>
        <begin position="348"/>
        <end position="369"/>
    </location>
</feature>
<keyword evidence="4 7" id="KW-0472">Membrane</keyword>
<dbReference type="EMBL" id="ML992667">
    <property type="protein sequence ID" value="KAF2214763.1"/>
    <property type="molecule type" value="Genomic_DNA"/>
</dbReference>
<comment type="subcellular location">
    <subcellularLocation>
        <location evidence="1">Membrane</location>
        <topology evidence="1">Multi-pass membrane protein</topology>
    </subcellularLocation>
</comment>
<comment type="similarity">
    <text evidence="5">Belongs to the SAT4 family.</text>
</comment>
<feature type="transmembrane region" description="Helical" evidence="7">
    <location>
        <begin position="304"/>
        <end position="328"/>
    </location>
</feature>
<dbReference type="PANTHER" id="PTHR33048:SF143">
    <property type="entry name" value="EXTRACELLULAR MEMBRANE PROTEIN CFEM DOMAIN-CONTAINING PROTEIN-RELATED"/>
    <property type="match status" value="1"/>
</dbReference>
<feature type="transmembrane region" description="Helical" evidence="7">
    <location>
        <begin position="429"/>
        <end position="450"/>
    </location>
</feature>
<feature type="domain" description="Rhodopsin" evidence="8">
    <location>
        <begin position="211"/>
        <end position="452"/>
    </location>
</feature>
<evidence type="ECO:0000256" key="7">
    <source>
        <dbReference type="SAM" id="Phobius"/>
    </source>
</evidence>
<evidence type="ECO:0000313" key="9">
    <source>
        <dbReference type="EMBL" id="KAF2214763.1"/>
    </source>
</evidence>
<protein>
    <recommendedName>
        <fullName evidence="8">Rhodopsin domain-containing protein</fullName>
    </recommendedName>
</protein>
<dbReference type="AlphaFoldDB" id="A0A6A6FMX6"/>
<dbReference type="PANTHER" id="PTHR33048">
    <property type="entry name" value="PTH11-LIKE INTEGRAL MEMBRANE PROTEIN (AFU_ORTHOLOGUE AFUA_5G11245)"/>
    <property type="match status" value="1"/>
</dbReference>
<feature type="compositionally biased region" description="Polar residues" evidence="6">
    <location>
        <begin position="469"/>
        <end position="485"/>
    </location>
</feature>
<evidence type="ECO:0000256" key="1">
    <source>
        <dbReference type="ARBA" id="ARBA00004141"/>
    </source>
</evidence>
<keyword evidence="10" id="KW-1185">Reference proteome</keyword>
<evidence type="ECO:0000256" key="3">
    <source>
        <dbReference type="ARBA" id="ARBA00022989"/>
    </source>
</evidence>